<protein>
    <submittedName>
        <fullName evidence="1">Uncharacterized protein</fullName>
    </submittedName>
</protein>
<dbReference type="EMBL" id="JAPEVB010000001">
    <property type="protein sequence ID" value="KAJ4397768.1"/>
    <property type="molecule type" value="Genomic_DNA"/>
</dbReference>
<reference evidence="1" key="1">
    <citation type="submission" date="2022-10" db="EMBL/GenBank/DDBJ databases">
        <title>Tapping the CABI collections for fungal endophytes: first genome assemblies for Collariella, Neodidymelliopsis, Ascochyta clinopodiicola, Didymella pomorum, Didymosphaeria variabile, Neocosmospora piperis and Neocucurbitaria cava.</title>
        <authorList>
            <person name="Hill R."/>
        </authorList>
    </citation>
    <scope>NUCLEOTIDE SEQUENCE</scope>
    <source>
        <strain evidence="1">IMI 355082</strain>
    </source>
</reference>
<dbReference type="AlphaFoldDB" id="A0A9W8Z4U9"/>
<dbReference type="Proteomes" id="UP001140453">
    <property type="component" value="Unassembled WGS sequence"/>
</dbReference>
<dbReference type="GO" id="GO:0003824">
    <property type="term" value="F:catalytic activity"/>
    <property type="evidence" value="ECO:0007669"/>
    <property type="project" value="UniProtKB-ARBA"/>
</dbReference>
<dbReference type="OrthoDB" id="2580243at2759"/>
<comment type="caution">
    <text evidence="1">The sequence shown here is derived from an EMBL/GenBank/DDBJ whole genome shotgun (WGS) entry which is preliminary data.</text>
</comment>
<accession>A0A9W8Z4U9</accession>
<keyword evidence="2" id="KW-1185">Reference proteome</keyword>
<evidence type="ECO:0000313" key="2">
    <source>
        <dbReference type="Proteomes" id="UP001140453"/>
    </source>
</evidence>
<dbReference type="InterPro" id="IPR012341">
    <property type="entry name" value="6hp_glycosidase-like_sf"/>
</dbReference>
<dbReference type="Gene3D" id="1.50.10.10">
    <property type="match status" value="1"/>
</dbReference>
<organism evidence="1 2">
    <name type="scientific">Gnomoniopsis smithogilvyi</name>
    <dbReference type="NCBI Taxonomy" id="1191159"/>
    <lineage>
        <taxon>Eukaryota</taxon>
        <taxon>Fungi</taxon>
        <taxon>Dikarya</taxon>
        <taxon>Ascomycota</taxon>
        <taxon>Pezizomycotina</taxon>
        <taxon>Sordariomycetes</taxon>
        <taxon>Sordariomycetidae</taxon>
        <taxon>Diaporthales</taxon>
        <taxon>Gnomoniaceae</taxon>
        <taxon>Gnomoniopsis</taxon>
    </lineage>
</organism>
<dbReference type="GO" id="GO:0005975">
    <property type="term" value="P:carbohydrate metabolic process"/>
    <property type="evidence" value="ECO:0007669"/>
    <property type="project" value="InterPro"/>
</dbReference>
<sequence length="807" mass="90956">MPAVLPTLGTTLQRRTFQPEAWPSKKTVDIGRNGISVSADPLGGIYQISSKIENPSYAMMIAAPWQQFDQRDRQRPLIVREYRKNMEKRLQSRQAGLGLRLCVPNGPVVVNHVADSRGNQVQIEYQALRQDLFVQTTLKVQDHGQIIQAHQVTNTGSKTHEIPVRLDLSFAVSRASYGQLTDQGEVAMPEPSNLVMIHTGASQNPISSIENASLGARLSVHMFFYNNTHNQYISVDRQLFPCPGKDETPPSRLWKQKKHEQIIRIGPSETISLICVLRPEDILHTEDGMPIAASALSSFSNFLDGDHIASPRTFGNNLVAQKLFVHDGIVDPREILRRHLMALTGVNPDSKLDTIESTILFSNVNYIIGCCSLPIKTPDSQSCAVIPDHIALPLGWPRDNYWQMRLLSMFCRSCSEGLFQRRDSHHEDKAWEYYIHSLSILEGHLRWLFEVAKVEADVHEEARHFWRRSYLINGQPKDASVYQLDTQLYPFLQLCEYCNNDATVEQQPANKELVESLIKTKTFSNVLVDLLSRQDPATGLFLTDETPADDDTSDYPFHLSSNILAWHTLRKLAGLLGDTRGLPQAVIDPRHLTRVADKVFDGILENLVCRCQDGSGELIFAYGLDPSRPKDDPTRHRHYHDGNDIPTLFALEWGFLDPGRMMCPTIHNLELRRVWEKTMTWAFTPGPKWTIDPITRSRTPGYNSGYAGNGTEPFHGLGSDHSDGAWVLGFFQEWKFAKLVGDAVREGRAWAKIQGSMQWDGTFSEAVDVYDGQCTSKTWFSWPGAMIAAELIGTVIDQAHKHTGQRG</sequence>
<proteinExistence type="predicted"/>
<gene>
    <name evidence="1" type="ORF">N0V93_002005</name>
</gene>
<dbReference type="SUPFAM" id="SSF48208">
    <property type="entry name" value="Six-hairpin glycosidases"/>
    <property type="match status" value="1"/>
</dbReference>
<name>A0A9W8Z4U9_9PEZI</name>
<evidence type="ECO:0000313" key="1">
    <source>
        <dbReference type="EMBL" id="KAJ4397768.1"/>
    </source>
</evidence>
<dbReference type="InterPro" id="IPR008928">
    <property type="entry name" value="6-hairpin_glycosidase_sf"/>
</dbReference>